<dbReference type="RefSeq" id="XP_056542236.1">
    <property type="nucleotide sequence ID" value="XM_056689807.1"/>
</dbReference>
<dbReference type="AlphaFoldDB" id="A0A9W9HX92"/>
<organism evidence="1 2">
    <name type="scientific">Penicillium canariense</name>
    <dbReference type="NCBI Taxonomy" id="189055"/>
    <lineage>
        <taxon>Eukaryota</taxon>
        <taxon>Fungi</taxon>
        <taxon>Dikarya</taxon>
        <taxon>Ascomycota</taxon>
        <taxon>Pezizomycotina</taxon>
        <taxon>Eurotiomycetes</taxon>
        <taxon>Eurotiomycetidae</taxon>
        <taxon>Eurotiales</taxon>
        <taxon>Aspergillaceae</taxon>
        <taxon>Penicillium</taxon>
    </lineage>
</organism>
<reference evidence="1" key="2">
    <citation type="journal article" date="2023" name="IMA Fungus">
        <title>Comparative genomic study of the Penicillium genus elucidates a diverse pangenome and 15 lateral gene transfer events.</title>
        <authorList>
            <person name="Petersen C."/>
            <person name="Sorensen T."/>
            <person name="Nielsen M.R."/>
            <person name="Sondergaard T.E."/>
            <person name="Sorensen J.L."/>
            <person name="Fitzpatrick D.A."/>
            <person name="Frisvad J.C."/>
            <person name="Nielsen K.L."/>
        </authorList>
    </citation>
    <scope>NUCLEOTIDE SEQUENCE</scope>
    <source>
        <strain evidence="1">IBT 26290</strain>
    </source>
</reference>
<reference evidence="1" key="1">
    <citation type="submission" date="2022-11" db="EMBL/GenBank/DDBJ databases">
        <authorList>
            <person name="Petersen C."/>
        </authorList>
    </citation>
    <scope>NUCLEOTIDE SEQUENCE</scope>
    <source>
        <strain evidence="1">IBT 26290</strain>
    </source>
</reference>
<evidence type="ECO:0000313" key="2">
    <source>
        <dbReference type="Proteomes" id="UP001149163"/>
    </source>
</evidence>
<dbReference type="GeneID" id="81428983"/>
<dbReference type="InterPro" id="IPR051678">
    <property type="entry name" value="AGP_Transferase"/>
</dbReference>
<comment type="caution">
    <text evidence="1">The sequence shown here is derived from an EMBL/GenBank/DDBJ whole genome shotgun (WGS) entry which is preliminary data.</text>
</comment>
<evidence type="ECO:0008006" key="3">
    <source>
        <dbReference type="Google" id="ProtNLM"/>
    </source>
</evidence>
<dbReference type="PANTHER" id="PTHR21310">
    <property type="entry name" value="AMINOGLYCOSIDE PHOSPHOTRANSFERASE-RELATED-RELATED"/>
    <property type="match status" value="1"/>
</dbReference>
<sequence length="249" mass="27790">MNYSATCKQILRSQAAPPSTFITQRVMQQHNLVEENIPAVISQLRTDHQVPVLSKCFDGGQCRVFKVDFADGDSWAVRVPLFVRNSSRETILYLVESEASIIQALETKGFQWAAKLRGCSRTFDNLVGYPFLALTWIPGSPLLWSDNFPARPLRDKVLNQVAGIHASLIECTQETRAAAIDHYTRIIHNKIRRVCSGQLPEITEQECSDQLALLPGVLMPELESAPFAMDHGDLSSQNIMIDAQHNVTG</sequence>
<name>A0A9W9HX92_9EURO</name>
<proteinExistence type="predicted"/>
<accession>A0A9W9HX92</accession>
<evidence type="ECO:0000313" key="1">
    <source>
        <dbReference type="EMBL" id="KAJ5160679.1"/>
    </source>
</evidence>
<keyword evidence="2" id="KW-1185">Reference proteome</keyword>
<dbReference type="OrthoDB" id="5327538at2759"/>
<gene>
    <name evidence="1" type="ORF">N7482_007683</name>
</gene>
<protein>
    <recommendedName>
        <fullName evidence="3">Aminoglycoside phosphotransferase domain-containing protein</fullName>
    </recommendedName>
</protein>
<dbReference type="Proteomes" id="UP001149163">
    <property type="component" value="Unassembled WGS sequence"/>
</dbReference>
<dbReference type="EMBL" id="JAPQKN010000004">
    <property type="protein sequence ID" value="KAJ5160679.1"/>
    <property type="molecule type" value="Genomic_DNA"/>
</dbReference>
<dbReference type="SUPFAM" id="SSF56112">
    <property type="entry name" value="Protein kinase-like (PK-like)"/>
    <property type="match status" value="1"/>
</dbReference>
<dbReference type="InterPro" id="IPR011009">
    <property type="entry name" value="Kinase-like_dom_sf"/>
</dbReference>